<gene>
    <name evidence="1" type="ORF">E7Z75_10305</name>
</gene>
<dbReference type="Proteomes" id="UP000732619">
    <property type="component" value="Unassembled WGS sequence"/>
</dbReference>
<dbReference type="SUPFAM" id="SSF49373">
    <property type="entry name" value="Invasin/intimin cell-adhesion fragments"/>
    <property type="match status" value="1"/>
</dbReference>
<evidence type="ECO:0008006" key="3">
    <source>
        <dbReference type="Google" id="ProtNLM"/>
    </source>
</evidence>
<evidence type="ECO:0000313" key="2">
    <source>
        <dbReference type="Proteomes" id="UP000732619"/>
    </source>
</evidence>
<reference evidence="1" key="1">
    <citation type="submission" date="2019-04" db="EMBL/GenBank/DDBJ databases">
        <title>Evolution of Biomass-Degrading Anaerobic Consortia Revealed by Metagenomics.</title>
        <authorList>
            <person name="Peng X."/>
        </authorList>
    </citation>
    <scope>NUCLEOTIDE SEQUENCE</scope>
    <source>
        <strain evidence="1">SIG14</strain>
    </source>
</reference>
<protein>
    <recommendedName>
        <fullName evidence="3">Adhesin-like protein</fullName>
    </recommendedName>
</protein>
<accession>A0A8T3VQR6</accession>
<dbReference type="InterPro" id="IPR008964">
    <property type="entry name" value="Invasin/intimin_cell_adhesion"/>
</dbReference>
<dbReference type="InterPro" id="IPR013783">
    <property type="entry name" value="Ig-like_fold"/>
</dbReference>
<dbReference type="Gene3D" id="2.60.40.10">
    <property type="entry name" value="Immunoglobulins"/>
    <property type="match status" value="3"/>
</dbReference>
<dbReference type="EMBL" id="SUTG01000103">
    <property type="protein sequence ID" value="MBE6513513.1"/>
    <property type="molecule type" value="Genomic_DNA"/>
</dbReference>
<comment type="caution">
    <text evidence="1">The sequence shown here is derived from an EMBL/GenBank/DDBJ whole genome shotgun (WGS) entry which is preliminary data.</text>
</comment>
<organism evidence="1 2">
    <name type="scientific">Methanobrevibacter olleyae</name>
    <dbReference type="NCBI Taxonomy" id="294671"/>
    <lineage>
        <taxon>Archaea</taxon>
        <taxon>Methanobacteriati</taxon>
        <taxon>Methanobacteriota</taxon>
        <taxon>Methanomada group</taxon>
        <taxon>Methanobacteria</taxon>
        <taxon>Methanobacteriales</taxon>
        <taxon>Methanobacteriaceae</taxon>
        <taxon>Methanobrevibacter</taxon>
    </lineage>
</organism>
<proteinExistence type="predicted"/>
<dbReference type="AlphaFoldDB" id="A0A8T3VQR6"/>
<name>A0A8T3VQR6_METOL</name>
<sequence length="762" mass="84563">MKERYAYLFLALVILIMGLSAVSASDTNGTDDNTLSAEVNNANTMIDNTREDINEKDNNGSLNKNAVVDKKSAAKSETSLNYCIYDENNDYLYMHNLKYNTKFIIQPFITDNDNSYAGNDDISVIYNNKTYVTKNNGKINLQVNKVGHNQLSCYFNGNNQYAASSCTMKFSVPKTSIGVILDNNTLKSVDGNINIKGKVLTYEGQIPITNSKFSYIITEGGHNSEAKLYATTDDSGNFNIAYPGDKTGLYHIEFAMNATDFHNALFENLDFYIIEKDGKISTRPSLLTFDHITSDTYRIHVDLYDAYFNLLPNEEISVNVEGKTYKINTGESGSNGYFTHSFSNYGLITLKESYAGNSKYAASTITEYYLLNNFYGNTETKLTVNSFNNVKIGDILSITGKLTDLKGNPIKNDKVNVTISGGYNYQSKFVTTDNNGVYKCNANVQIGYVNDITVNYYGTSKYRNTQAYTMFDVENPKNETYIHLCKPLTTNLGNNVAIKGNLSSWNTPLRYTPVVININGKEYTNTTEGNGDFTYNYKTDKIGVNNVTVTYKGNAKFHPITDNVTFKVLAQAKNATKITVNSAGTVQVNNMITVTGKFTDVNGNNLRYTPIKITINGKTYTNNTDAYGIYKYTFKATTLGTNNITVSYPGNARYIGATAKTTFNVVNKTATKITINSPGNIQKDSTVTITGKYTDINGNNLRYTPIKITINGKTYTNNTDAYGIYKYTFKATTLGTNNITVSYPGNARYIGATSKSTFTVKQ</sequence>
<evidence type="ECO:0000313" key="1">
    <source>
        <dbReference type="EMBL" id="MBE6513513.1"/>
    </source>
</evidence>